<dbReference type="SUPFAM" id="SSF46785">
    <property type="entry name" value="Winged helix' DNA-binding domain"/>
    <property type="match status" value="1"/>
</dbReference>
<keyword evidence="4" id="KW-0804">Transcription</keyword>
<evidence type="ECO:0000256" key="4">
    <source>
        <dbReference type="ARBA" id="ARBA00023163"/>
    </source>
</evidence>
<evidence type="ECO:0000313" key="7">
    <source>
        <dbReference type="Proteomes" id="UP001501057"/>
    </source>
</evidence>
<evidence type="ECO:0000313" key="6">
    <source>
        <dbReference type="EMBL" id="GAA1741946.1"/>
    </source>
</evidence>
<organism evidence="6 7">
    <name type="scientific">Aeromicrobium alkaliterrae</name>
    <dbReference type="NCBI Taxonomy" id="302168"/>
    <lineage>
        <taxon>Bacteria</taxon>
        <taxon>Bacillati</taxon>
        <taxon>Actinomycetota</taxon>
        <taxon>Actinomycetes</taxon>
        <taxon>Propionibacteriales</taxon>
        <taxon>Nocardioidaceae</taxon>
        <taxon>Aeromicrobium</taxon>
    </lineage>
</organism>
<comment type="similarity">
    <text evidence="1">Belongs to the LysR transcriptional regulatory family.</text>
</comment>
<dbReference type="Gene3D" id="1.10.10.10">
    <property type="entry name" value="Winged helix-like DNA-binding domain superfamily/Winged helix DNA-binding domain"/>
    <property type="match status" value="1"/>
</dbReference>
<sequence>MELRTLQYFLAVVEHGTVTRASEAVRVTQPALSRQVRQLERELGLDLFERTRGRLVLTSAGLALVPRARAVVAEARSLEVAASVLARGGIERVTIAAPPTTLADIVAPFVATLGPTDPTPMVTELDGTDQHDAVDLVVAAQGLYPGRTRLALPPLPVFAYVGRDHPWSGEREVALDRLVHTPAIVLGPGASSRMALDAAMSEAGLGLDDPLVVSGGAVAQALAAAGRGVAVVSDDPRFGLTGARVVRADRSEISVHLDVSWSGTSPAADQLAALAQRLVTWVGHRYGPEGPGDAAHRRHT</sequence>
<dbReference type="Pfam" id="PF00126">
    <property type="entry name" value="HTH_1"/>
    <property type="match status" value="1"/>
</dbReference>
<dbReference type="EMBL" id="BAAAME010000004">
    <property type="protein sequence ID" value="GAA1741946.1"/>
    <property type="molecule type" value="Genomic_DNA"/>
</dbReference>
<dbReference type="SUPFAM" id="SSF53850">
    <property type="entry name" value="Periplasmic binding protein-like II"/>
    <property type="match status" value="1"/>
</dbReference>
<reference evidence="6 7" key="1">
    <citation type="journal article" date="2019" name="Int. J. Syst. Evol. Microbiol.">
        <title>The Global Catalogue of Microorganisms (GCM) 10K type strain sequencing project: providing services to taxonomists for standard genome sequencing and annotation.</title>
        <authorList>
            <consortium name="The Broad Institute Genomics Platform"/>
            <consortium name="The Broad Institute Genome Sequencing Center for Infectious Disease"/>
            <person name="Wu L."/>
            <person name="Ma J."/>
        </authorList>
    </citation>
    <scope>NUCLEOTIDE SEQUENCE [LARGE SCALE GENOMIC DNA]</scope>
    <source>
        <strain evidence="6 7">JCM 13518</strain>
    </source>
</reference>
<evidence type="ECO:0000256" key="1">
    <source>
        <dbReference type="ARBA" id="ARBA00009437"/>
    </source>
</evidence>
<dbReference type="RefSeq" id="WP_344201464.1">
    <property type="nucleotide sequence ID" value="NZ_BAAAME010000004.1"/>
</dbReference>
<accession>A0ABN2JX50</accession>
<comment type="caution">
    <text evidence="6">The sequence shown here is derived from an EMBL/GenBank/DDBJ whole genome shotgun (WGS) entry which is preliminary data.</text>
</comment>
<name>A0ABN2JX50_9ACTN</name>
<dbReference type="PANTHER" id="PTHR30346">
    <property type="entry name" value="TRANSCRIPTIONAL DUAL REGULATOR HCAR-RELATED"/>
    <property type="match status" value="1"/>
</dbReference>
<dbReference type="InterPro" id="IPR036390">
    <property type="entry name" value="WH_DNA-bd_sf"/>
</dbReference>
<keyword evidence="7" id="KW-1185">Reference proteome</keyword>
<dbReference type="Pfam" id="PF03466">
    <property type="entry name" value="LysR_substrate"/>
    <property type="match status" value="1"/>
</dbReference>
<keyword evidence="2" id="KW-0805">Transcription regulation</keyword>
<dbReference type="InterPro" id="IPR005119">
    <property type="entry name" value="LysR_subst-bd"/>
</dbReference>
<evidence type="ECO:0000256" key="3">
    <source>
        <dbReference type="ARBA" id="ARBA00023125"/>
    </source>
</evidence>
<dbReference type="PRINTS" id="PR00039">
    <property type="entry name" value="HTHLYSR"/>
</dbReference>
<protein>
    <submittedName>
        <fullName evidence="6">LysR substrate-binding domain-containing protein</fullName>
    </submittedName>
</protein>
<evidence type="ECO:0000256" key="2">
    <source>
        <dbReference type="ARBA" id="ARBA00023015"/>
    </source>
</evidence>
<evidence type="ECO:0000259" key="5">
    <source>
        <dbReference type="PROSITE" id="PS50931"/>
    </source>
</evidence>
<keyword evidence="3" id="KW-0238">DNA-binding</keyword>
<dbReference type="Proteomes" id="UP001501057">
    <property type="component" value="Unassembled WGS sequence"/>
</dbReference>
<feature type="domain" description="HTH lysR-type" evidence="5">
    <location>
        <begin position="1"/>
        <end position="58"/>
    </location>
</feature>
<dbReference type="PANTHER" id="PTHR30346:SF29">
    <property type="entry name" value="LYSR SUBSTRATE-BINDING"/>
    <property type="match status" value="1"/>
</dbReference>
<dbReference type="PROSITE" id="PS50931">
    <property type="entry name" value="HTH_LYSR"/>
    <property type="match status" value="1"/>
</dbReference>
<gene>
    <name evidence="6" type="ORF">GCM10009710_22600</name>
</gene>
<dbReference type="InterPro" id="IPR000847">
    <property type="entry name" value="LysR_HTH_N"/>
</dbReference>
<proteinExistence type="inferred from homology"/>
<dbReference type="Gene3D" id="3.40.190.10">
    <property type="entry name" value="Periplasmic binding protein-like II"/>
    <property type="match status" value="2"/>
</dbReference>
<dbReference type="InterPro" id="IPR036388">
    <property type="entry name" value="WH-like_DNA-bd_sf"/>
</dbReference>